<dbReference type="EMBL" id="EU197055">
    <property type="protein sequence ID" value="ABY62891.1"/>
    <property type="molecule type" value="Genomic_DNA"/>
</dbReference>
<organism evidence="1 2">
    <name type="scientific">Pseudomonas phage 201phi2-1</name>
    <name type="common">Pseudomonas chlororaphis phage 201phi2-1</name>
    <dbReference type="NCBI Taxonomy" id="198110"/>
    <lineage>
        <taxon>Viruses</taxon>
        <taxon>Duplodnaviria</taxon>
        <taxon>Heunggongvirae</taxon>
        <taxon>Uroviricota</taxon>
        <taxon>Caudoviricetes</taxon>
        <taxon>Chimalliviridae</taxon>
        <taxon>Serwervirus</taxon>
        <taxon>Serwervirus 201phi21</taxon>
    </lineage>
</organism>
<dbReference type="Proteomes" id="UP000002421">
    <property type="component" value="Segment"/>
</dbReference>
<dbReference type="RefSeq" id="YP_001956783.1">
    <property type="nucleotide sequence ID" value="NC_010821.1"/>
</dbReference>
<accession>B3FK33</accession>
<evidence type="ECO:0000313" key="1">
    <source>
        <dbReference type="EMBL" id="ABY62891.1"/>
    </source>
</evidence>
<dbReference type="KEGG" id="vg:6372331"/>
<reference evidence="1 2" key="1">
    <citation type="journal article" date="2008" name="Virology">
        <title>Characterization of Pseudomonas chlororaphis myovirus 201varphi2-1 via genomic sequencing, mass spectrometry, and electron microscopy.</title>
        <authorList>
            <person name="Thomas J.A."/>
            <person name="Rolando M.R."/>
            <person name="Carroll C.A."/>
            <person name="Shen P.S."/>
            <person name="Belnap D.M."/>
            <person name="Weintraub S.T."/>
            <person name="Serwer P."/>
            <person name="Hardies S.C."/>
        </authorList>
    </citation>
    <scope>NUCLEOTIDE SEQUENCE</scope>
</reference>
<protein>
    <submittedName>
        <fullName evidence="1">Uncharacterized protein</fullName>
    </submittedName>
</protein>
<name>B3FK33_BP201</name>
<gene>
    <name evidence="1" type="ORF">201phi2-1p058</name>
</gene>
<proteinExistence type="predicted"/>
<organismHost>
    <name type="scientific">Pseudomonas chlororaphis</name>
    <dbReference type="NCBI Taxonomy" id="587753"/>
</organismHost>
<sequence length="110" mass="12181">MSESGIAIDPDSKTVLLIGEDIIHRVFQRSASKYTLRDFNKIAQAIVHNQGAAYGAYLNGVDDDEWCLGCVTQEDSITLTRYLEDPSAEVHLTQVEHDLIPNKSPAAKLH</sequence>
<keyword evidence="2" id="KW-1185">Reference proteome</keyword>
<evidence type="ECO:0000313" key="2">
    <source>
        <dbReference type="Proteomes" id="UP000002421"/>
    </source>
</evidence>